<keyword evidence="3" id="KW-0418">Kinase</keyword>
<comment type="caution">
    <text evidence="3">The sequence shown here is derived from an EMBL/GenBank/DDBJ whole genome shotgun (WGS) entry which is preliminary data.</text>
</comment>
<proteinExistence type="predicted"/>
<reference evidence="3 4" key="1">
    <citation type="submission" date="2020-10" db="EMBL/GenBank/DDBJ databases">
        <title>Connecting structure to function with the recovery of over 1000 high-quality activated sludge metagenome-assembled genomes encoding full-length rRNA genes using long-read sequencing.</title>
        <authorList>
            <person name="Singleton C.M."/>
            <person name="Petriglieri F."/>
            <person name="Kristensen J.M."/>
            <person name="Kirkegaard R.H."/>
            <person name="Michaelsen T.Y."/>
            <person name="Andersen M.H."/>
            <person name="Karst S.M."/>
            <person name="Dueholm M.S."/>
            <person name="Nielsen P.H."/>
            <person name="Albertsen M."/>
        </authorList>
    </citation>
    <scope>NUCLEOTIDE SEQUENCE [LARGE SCALE GENOMIC DNA]</scope>
    <source>
        <strain evidence="3">Ribe_18-Q3-R11-54_BAT3C.373</strain>
    </source>
</reference>
<dbReference type="EMBL" id="JADKFW010000016">
    <property type="protein sequence ID" value="MBK9719139.1"/>
    <property type="molecule type" value="Genomic_DNA"/>
</dbReference>
<accession>A0A9D7XEI8</accession>
<dbReference type="InterPro" id="IPR026444">
    <property type="entry name" value="Secre_tail"/>
</dbReference>
<dbReference type="InterPro" id="IPR014867">
    <property type="entry name" value="Spore_coat_CotH_CotH2/3/7"/>
</dbReference>
<dbReference type="GO" id="GO:0016301">
    <property type="term" value="F:kinase activity"/>
    <property type="evidence" value="ECO:0007669"/>
    <property type="project" value="UniProtKB-KW"/>
</dbReference>
<protein>
    <submittedName>
        <fullName evidence="3">CotH kinase family protein</fullName>
    </submittedName>
</protein>
<dbReference type="NCBIfam" id="TIGR04183">
    <property type="entry name" value="Por_Secre_tail"/>
    <property type="match status" value="1"/>
</dbReference>
<feature type="domain" description="Secretion system C-terminal sorting" evidence="2">
    <location>
        <begin position="437"/>
        <end position="499"/>
    </location>
</feature>
<dbReference type="PANTHER" id="PTHR40050:SF1">
    <property type="entry name" value="INNER SPORE COAT PROTEIN H"/>
    <property type="match status" value="1"/>
</dbReference>
<name>A0A9D7XEI8_9BACT</name>
<organism evidence="3 4">
    <name type="scientific">Candidatus Defluviibacterium haderslevense</name>
    <dbReference type="NCBI Taxonomy" id="2981993"/>
    <lineage>
        <taxon>Bacteria</taxon>
        <taxon>Pseudomonadati</taxon>
        <taxon>Bacteroidota</taxon>
        <taxon>Saprospiria</taxon>
        <taxon>Saprospirales</taxon>
        <taxon>Saprospiraceae</taxon>
        <taxon>Candidatus Defluviibacterium</taxon>
    </lineage>
</organism>
<sequence length="507" mass="58688">MKKVNSFLQICFALLYSINTADAQSLSIFSNTYIPEVRITIPKDSLDVLLSELYSDYYFKAAVNFNYPNGGDRMESVGLRLRGNSSRKSAKKSFKISFNEFIKGAEYQGVKKLNFNAQVNDPSLIREKLFYDCWKQFGLPERRTSFVKLFVNNEYYGLYTCLEEIDKNWLQKNFNDNNGNLYKCTYPADLVSKGTDPNIYKTIMSSATTGGRAYELQTNKTADNYTDLAQLIALINKSSDNQFVKEINAALNVKHLLKAYALEVMCGHWDDYGYNKNNYFLYHDSTTLKFNFVSYDADNTFGIDWVGVDWALRDHRKWYNTKSSEKRPLISKLLAVAEFNQLYLKYLDTLANQILLPSRIFPYIDSLHLFITPAAELDLYRTYDYQYTIKNFHDALNIAIDGHTPYGIKPFIEKRRQTYFLHVGIQSVANEIKIECYPNPCHDFIYLKCDQLIKSYILYNGQGQEMKSAIGHSSKVKISLDGLHDGIYFIKTINHLNQIQVIKMIKK</sequence>
<keyword evidence="3" id="KW-0808">Transferase</keyword>
<dbReference type="Pfam" id="PF18962">
    <property type="entry name" value="Por_Secre_tail"/>
    <property type="match status" value="1"/>
</dbReference>
<dbReference type="PANTHER" id="PTHR40050">
    <property type="entry name" value="INNER SPORE COAT PROTEIN H"/>
    <property type="match status" value="1"/>
</dbReference>
<dbReference type="Proteomes" id="UP000808349">
    <property type="component" value="Unassembled WGS sequence"/>
</dbReference>
<dbReference type="Pfam" id="PF08757">
    <property type="entry name" value="CotH"/>
    <property type="match status" value="1"/>
</dbReference>
<gene>
    <name evidence="3" type="ORF">IPO85_16795</name>
</gene>
<dbReference type="AlphaFoldDB" id="A0A9D7XEI8"/>
<keyword evidence="1" id="KW-0732">Signal</keyword>
<feature type="chain" id="PRO_5039637099" evidence="1">
    <location>
        <begin position="24"/>
        <end position="507"/>
    </location>
</feature>
<evidence type="ECO:0000313" key="4">
    <source>
        <dbReference type="Proteomes" id="UP000808349"/>
    </source>
</evidence>
<evidence type="ECO:0000259" key="2">
    <source>
        <dbReference type="Pfam" id="PF18962"/>
    </source>
</evidence>
<feature type="signal peptide" evidence="1">
    <location>
        <begin position="1"/>
        <end position="23"/>
    </location>
</feature>
<evidence type="ECO:0000313" key="3">
    <source>
        <dbReference type="EMBL" id="MBK9719139.1"/>
    </source>
</evidence>
<evidence type="ECO:0000256" key="1">
    <source>
        <dbReference type="SAM" id="SignalP"/>
    </source>
</evidence>